<accession>A0A5C5Y3T3</accession>
<dbReference type="AlphaFoldDB" id="A0A5C5Y3T3"/>
<dbReference type="InterPro" id="IPR007131">
    <property type="entry name" value="SHD1"/>
</dbReference>
<feature type="chain" id="PRO_5022862601" description="SLA1 homology domain-containing protein" evidence="1">
    <location>
        <begin position="33"/>
        <end position="318"/>
    </location>
</feature>
<evidence type="ECO:0000256" key="1">
    <source>
        <dbReference type="SAM" id="SignalP"/>
    </source>
</evidence>
<dbReference type="Proteomes" id="UP000317238">
    <property type="component" value="Unassembled WGS sequence"/>
</dbReference>
<organism evidence="3 4">
    <name type="scientific">Crateriforma conspicua</name>
    <dbReference type="NCBI Taxonomy" id="2527996"/>
    <lineage>
        <taxon>Bacteria</taxon>
        <taxon>Pseudomonadati</taxon>
        <taxon>Planctomycetota</taxon>
        <taxon>Planctomycetia</taxon>
        <taxon>Planctomycetales</taxon>
        <taxon>Planctomycetaceae</taxon>
        <taxon>Crateriforma</taxon>
    </lineage>
</organism>
<dbReference type="RefSeq" id="WP_197203491.1">
    <property type="nucleotide sequence ID" value="NZ_SJPL01000001.1"/>
</dbReference>
<proteinExistence type="predicted"/>
<evidence type="ECO:0000313" key="3">
    <source>
        <dbReference type="EMBL" id="TWT69469.1"/>
    </source>
</evidence>
<dbReference type="EMBL" id="SJPL01000001">
    <property type="protein sequence ID" value="TWT69469.1"/>
    <property type="molecule type" value="Genomic_DNA"/>
</dbReference>
<evidence type="ECO:0000313" key="4">
    <source>
        <dbReference type="Proteomes" id="UP000317238"/>
    </source>
</evidence>
<dbReference type="GO" id="GO:0030674">
    <property type="term" value="F:protein-macromolecule adaptor activity"/>
    <property type="evidence" value="ECO:0007669"/>
    <property type="project" value="InterPro"/>
</dbReference>
<keyword evidence="4" id="KW-1185">Reference proteome</keyword>
<feature type="signal peptide" evidence="1">
    <location>
        <begin position="1"/>
        <end position="32"/>
    </location>
</feature>
<dbReference type="Gene3D" id="2.30.30.700">
    <property type="entry name" value="SLA1 homology domain 1"/>
    <property type="match status" value="1"/>
</dbReference>
<comment type="caution">
    <text evidence="3">The sequence shown here is derived from an EMBL/GenBank/DDBJ whole genome shotgun (WGS) entry which is preliminary data.</text>
</comment>
<sequence precursor="true">MIALGFSDRILRASAPVILLAAAICFATPAHARTWTDKTGVYTIDAELFAFNDEHVVLQRADGELGMYKLEDLSDADREYLKDEDALEASQANLDKQQVWTLTSGAKVKGLVVDYARVEVSIQRRRGKLYINDRAYKNLPPVYQVITRKVVAQIQQKDDVTEQEMFAWVRTLGGEPKKVTIEGVRMELADENEYVVPFFLFDDASYDLLQGGWQQWLAAHEKDDYEAKDDETFRLQSSAASAYQRQQFDRQIAIANLNMNAIRAGVTSLWEVTLYPKPGNPYPPRWVTVYGRDSLVAQQQAQMQFPAYTIGSVRKVSR</sequence>
<protein>
    <recommendedName>
        <fullName evidence="2">SLA1 homology domain-containing protein</fullName>
    </recommendedName>
</protein>
<dbReference type="GO" id="GO:0008092">
    <property type="term" value="F:cytoskeletal protein binding"/>
    <property type="evidence" value="ECO:0007669"/>
    <property type="project" value="InterPro"/>
</dbReference>
<dbReference type="GO" id="GO:0042802">
    <property type="term" value="F:identical protein binding"/>
    <property type="evidence" value="ECO:0007669"/>
    <property type="project" value="InterPro"/>
</dbReference>
<evidence type="ECO:0000259" key="2">
    <source>
        <dbReference type="Pfam" id="PF03983"/>
    </source>
</evidence>
<name>A0A5C5Y3T3_9PLAN</name>
<gene>
    <name evidence="3" type="ORF">Pan14r_17560</name>
</gene>
<dbReference type="Pfam" id="PF03983">
    <property type="entry name" value="SHD1"/>
    <property type="match status" value="1"/>
</dbReference>
<feature type="domain" description="SLA1 homology" evidence="2">
    <location>
        <begin position="27"/>
        <end position="84"/>
    </location>
</feature>
<reference evidence="3 4" key="1">
    <citation type="submission" date="2019-02" db="EMBL/GenBank/DDBJ databases">
        <title>Deep-cultivation of Planctomycetes and their phenomic and genomic characterization uncovers novel biology.</title>
        <authorList>
            <person name="Wiegand S."/>
            <person name="Jogler M."/>
            <person name="Boedeker C."/>
            <person name="Pinto D."/>
            <person name="Vollmers J."/>
            <person name="Rivas-Marin E."/>
            <person name="Kohn T."/>
            <person name="Peeters S.H."/>
            <person name="Heuer A."/>
            <person name="Rast P."/>
            <person name="Oberbeckmann S."/>
            <person name="Bunk B."/>
            <person name="Jeske O."/>
            <person name="Meyerdierks A."/>
            <person name="Storesund J.E."/>
            <person name="Kallscheuer N."/>
            <person name="Luecker S."/>
            <person name="Lage O.M."/>
            <person name="Pohl T."/>
            <person name="Merkel B.J."/>
            <person name="Hornburger P."/>
            <person name="Mueller R.-W."/>
            <person name="Bruemmer F."/>
            <person name="Labrenz M."/>
            <person name="Spormann A.M."/>
            <person name="Op Den Camp H."/>
            <person name="Overmann J."/>
            <person name="Amann R."/>
            <person name="Jetten M.S.M."/>
            <person name="Mascher T."/>
            <person name="Medema M.H."/>
            <person name="Devos D.P."/>
            <person name="Kaster A.-K."/>
            <person name="Ovreas L."/>
            <person name="Rohde M."/>
            <person name="Galperin M.Y."/>
            <person name="Jogler C."/>
        </authorList>
    </citation>
    <scope>NUCLEOTIDE SEQUENCE [LARGE SCALE GENOMIC DNA]</scope>
    <source>
        <strain evidence="3 4">Pan14r</strain>
    </source>
</reference>
<dbReference type="GO" id="GO:0043130">
    <property type="term" value="F:ubiquitin binding"/>
    <property type="evidence" value="ECO:0007669"/>
    <property type="project" value="InterPro"/>
</dbReference>
<keyword evidence="1" id="KW-0732">Signal</keyword>